<reference evidence="1 2" key="1">
    <citation type="submission" date="2023-10" db="EMBL/GenBank/DDBJ databases">
        <title>Glaciecola aquimarina strain GGW-M5 nov., isolated from a coastal seawater.</title>
        <authorList>
            <person name="Bayburt H."/>
            <person name="Kim J.M."/>
            <person name="Choi B.J."/>
            <person name="Jeon C.O."/>
        </authorList>
    </citation>
    <scope>NUCLEOTIDE SEQUENCE [LARGE SCALE GENOMIC DNA]</scope>
    <source>
        <strain evidence="1 2">KCTC 32108</strain>
    </source>
</reference>
<keyword evidence="2" id="KW-1185">Reference proteome</keyword>
<organism evidence="1 2">
    <name type="scientific">Paraglaciecola aquimarina</name>
    <dbReference type="NCBI Taxonomy" id="1235557"/>
    <lineage>
        <taxon>Bacteria</taxon>
        <taxon>Pseudomonadati</taxon>
        <taxon>Pseudomonadota</taxon>
        <taxon>Gammaproteobacteria</taxon>
        <taxon>Alteromonadales</taxon>
        <taxon>Alteromonadaceae</taxon>
        <taxon>Paraglaciecola</taxon>
    </lineage>
</organism>
<accession>A0ABU3SYZ9</accession>
<dbReference type="Proteomes" id="UP001247805">
    <property type="component" value="Unassembled WGS sequence"/>
</dbReference>
<proteinExistence type="predicted"/>
<dbReference type="RefSeq" id="WP_316026791.1">
    <property type="nucleotide sequence ID" value="NZ_JAWDIO010000002.1"/>
</dbReference>
<protein>
    <submittedName>
        <fullName evidence="1">Uncharacterized protein</fullName>
    </submittedName>
</protein>
<evidence type="ECO:0000313" key="2">
    <source>
        <dbReference type="Proteomes" id="UP001247805"/>
    </source>
</evidence>
<evidence type="ECO:0000313" key="1">
    <source>
        <dbReference type="EMBL" id="MDU0355244.1"/>
    </source>
</evidence>
<dbReference type="EMBL" id="JAWDIO010000002">
    <property type="protein sequence ID" value="MDU0355244.1"/>
    <property type="molecule type" value="Genomic_DNA"/>
</dbReference>
<sequence>MVIDRLYGTNRILSLRGAVNFDQGHPNESTLDHLDPAPGETAGGFEETVENIVLVGSTVVDHIVNNWSVWQQGTPARP</sequence>
<gene>
    <name evidence="1" type="ORF">RS130_16235</name>
</gene>
<dbReference type="Pfam" id="PF06516">
    <property type="entry name" value="NUP"/>
    <property type="match status" value="1"/>
</dbReference>
<comment type="caution">
    <text evidence="1">The sequence shown here is derived from an EMBL/GenBank/DDBJ whole genome shotgun (WGS) entry which is preliminary data.</text>
</comment>
<name>A0ABU3SYZ9_9ALTE</name>
<dbReference type="InterPro" id="IPR009486">
    <property type="entry name" value="Pur_nuclsid_perm"/>
</dbReference>